<organism evidence="1 2">
    <name type="scientific">Aphanomyces euteiches</name>
    <dbReference type="NCBI Taxonomy" id="100861"/>
    <lineage>
        <taxon>Eukaryota</taxon>
        <taxon>Sar</taxon>
        <taxon>Stramenopiles</taxon>
        <taxon>Oomycota</taxon>
        <taxon>Saprolegniomycetes</taxon>
        <taxon>Saprolegniales</taxon>
        <taxon>Verrucalvaceae</taxon>
        <taxon>Aphanomyces</taxon>
    </lineage>
</organism>
<proteinExistence type="predicted"/>
<evidence type="ECO:0000313" key="1">
    <source>
        <dbReference type="EMBL" id="KAF0730035.1"/>
    </source>
</evidence>
<dbReference type="VEuPathDB" id="FungiDB:AeMF1_004235"/>
<name>A0A6G0WRF1_9STRA</name>
<keyword evidence="2" id="KW-1185">Reference proteome</keyword>
<dbReference type="EMBL" id="VJMJ01000157">
    <property type="protein sequence ID" value="KAF0730035.1"/>
    <property type="molecule type" value="Genomic_DNA"/>
</dbReference>
<dbReference type="AlphaFoldDB" id="A0A6G0WRF1"/>
<evidence type="ECO:0000313" key="2">
    <source>
        <dbReference type="Proteomes" id="UP000481153"/>
    </source>
</evidence>
<reference evidence="1 2" key="1">
    <citation type="submission" date="2019-07" db="EMBL/GenBank/DDBJ databases">
        <title>Genomics analysis of Aphanomyces spp. identifies a new class of oomycete effector associated with host adaptation.</title>
        <authorList>
            <person name="Gaulin E."/>
        </authorList>
    </citation>
    <scope>NUCLEOTIDE SEQUENCE [LARGE SCALE GENOMIC DNA]</scope>
    <source>
        <strain evidence="1 2">ATCC 201684</strain>
    </source>
</reference>
<accession>A0A6G0WRF1</accession>
<comment type="caution">
    <text evidence="1">The sequence shown here is derived from an EMBL/GenBank/DDBJ whole genome shotgun (WGS) entry which is preliminary data.</text>
</comment>
<dbReference type="Proteomes" id="UP000481153">
    <property type="component" value="Unassembled WGS sequence"/>
</dbReference>
<protein>
    <submittedName>
        <fullName evidence="1">Uncharacterized protein</fullName>
    </submittedName>
</protein>
<gene>
    <name evidence="1" type="ORF">Ae201684_012433</name>
</gene>
<sequence>MGHASQCIHAIVVDFFQSGQLPPANTTCRVDGNPFVPPPTYSAAAKAMQTLAEIQSIKSRAVQVMEKAKLQHRQVVKSWRQWFFHALGFI</sequence>